<organism evidence="1 2">
    <name type="scientific">Ligilactobacillus acidipiscis</name>
    <dbReference type="NCBI Taxonomy" id="89059"/>
    <lineage>
        <taxon>Bacteria</taxon>
        <taxon>Bacillati</taxon>
        <taxon>Bacillota</taxon>
        <taxon>Bacilli</taxon>
        <taxon>Lactobacillales</taxon>
        <taxon>Lactobacillaceae</taxon>
        <taxon>Ligilactobacillus</taxon>
    </lineage>
</organism>
<dbReference type="AlphaFoldDB" id="A0A921FA30"/>
<evidence type="ECO:0000313" key="1">
    <source>
        <dbReference type="EMBL" id="HJE97920.1"/>
    </source>
</evidence>
<evidence type="ECO:0000313" key="2">
    <source>
        <dbReference type="Proteomes" id="UP000707535"/>
    </source>
</evidence>
<reference evidence="1" key="2">
    <citation type="submission" date="2021-09" db="EMBL/GenBank/DDBJ databases">
        <authorList>
            <person name="Gilroy R."/>
        </authorList>
    </citation>
    <scope>NUCLEOTIDE SEQUENCE</scope>
    <source>
        <strain evidence="1">CHK174-6876</strain>
    </source>
</reference>
<dbReference type="Proteomes" id="UP000707535">
    <property type="component" value="Unassembled WGS sequence"/>
</dbReference>
<reference evidence="1" key="1">
    <citation type="journal article" date="2021" name="PeerJ">
        <title>Extensive microbial diversity within the chicken gut microbiome revealed by metagenomics and culture.</title>
        <authorList>
            <person name="Gilroy R."/>
            <person name="Ravi A."/>
            <person name="Getino M."/>
            <person name="Pursley I."/>
            <person name="Horton D.L."/>
            <person name="Alikhan N.F."/>
            <person name="Baker D."/>
            <person name="Gharbi K."/>
            <person name="Hall N."/>
            <person name="Watson M."/>
            <person name="Adriaenssens E.M."/>
            <person name="Foster-Nyarko E."/>
            <person name="Jarju S."/>
            <person name="Secka A."/>
            <person name="Antonio M."/>
            <person name="Oren A."/>
            <person name="Chaudhuri R.R."/>
            <person name="La Ragione R."/>
            <person name="Hildebrand F."/>
            <person name="Pallen M.J."/>
        </authorList>
    </citation>
    <scope>NUCLEOTIDE SEQUENCE</scope>
    <source>
        <strain evidence="1">CHK174-6876</strain>
    </source>
</reference>
<sequence length="67" mass="7640">MNENQQKVYHWLVVTCGLEDACVADVTRHIWQLADTDTLTAYAKLTPVQRDEALYNAIVEVDGEKVF</sequence>
<name>A0A921FA30_9LACO</name>
<protein>
    <submittedName>
        <fullName evidence="1">Uncharacterized protein</fullName>
    </submittedName>
</protein>
<dbReference type="EMBL" id="DYXG01000095">
    <property type="protein sequence ID" value="HJE97920.1"/>
    <property type="molecule type" value="Genomic_DNA"/>
</dbReference>
<gene>
    <name evidence="1" type="ORF">K8V00_09885</name>
</gene>
<accession>A0A921FA30</accession>
<comment type="caution">
    <text evidence="1">The sequence shown here is derived from an EMBL/GenBank/DDBJ whole genome shotgun (WGS) entry which is preliminary data.</text>
</comment>
<proteinExistence type="predicted"/>